<evidence type="ECO:0000256" key="5">
    <source>
        <dbReference type="ARBA" id="ARBA00022777"/>
    </source>
</evidence>
<reference evidence="14" key="1">
    <citation type="submission" date="2015-09" db="EMBL/GenBank/DDBJ databases">
        <authorList>
            <consortium name="Pathogen Informatics"/>
        </authorList>
    </citation>
    <scope>NUCLEOTIDE SEQUENCE [LARGE SCALE GENOMIC DNA]</scope>
    <source>
        <strain evidence="14">Lake Konstanz</strain>
    </source>
</reference>
<dbReference type="CDD" id="cd00821">
    <property type="entry name" value="PH"/>
    <property type="match status" value="1"/>
</dbReference>
<feature type="region of interest" description="Disordered" evidence="10">
    <location>
        <begin position="1"/>
        <end position="20"/>
    </location>
</feature>
<keyword evidence="2" id="KW-0723">Serine/threonine-protein kinase</keyword>
<evidence type="ECO:0000256" key="4">
    <source>
        <dbReference type="ARBA" id="ARBA00022741"/>
    </source>
</evidence>
<evidence type="ECO:0000313" key="13">
    <source>
        <dbReference type="EMBL" id="CUG90133.1"/>
    </source>
</evidence>
<dbReference type="VEuPathDB" id="TriTrypDB:BSAL_25165"/>
<dbReference type="EMBL" id="CYKH01001795">
    <property type="protein sequence ID" value="CUG90133.1"/>
    <property type="molecule type" value="Genomic_DNA"/>
</dbReference>
<dbReference type="OrthoDB" id="2013020at2759"/>
<dbReference type="PROSITE" id="PS00107">
    <property type="entry name" value="PROTEIN_KINASE_ATP"/>
    <property type="match status" value="1"/>
</dbReference>
<gene>
    <name evidence="13" type="ORF">BSAL_25165</name>
</gene>
<feature type="binding site" evidence="9">
    <location>
        <position position="61"/>
    </location>
    <ligand>
        <name>ATP</name>
        <dbReference type="ChEBI" id="CHEBI:30616"/>
    </ligand>
</feature>
<name>A0A0S4JIJ6_BODSA</name>
<feature type="region of interest" description="Disordered" evidence="10">
    <location>
        <begin position="164"/>
        <end position="184"/>
    </location>
</feature>
<evidence type="ECO:0000259" key="12">
    <source>
        <dbReference type="PROSITE" id="PS50011"/>
    </source>
</evidence>
<keyword evidence="14" id="KW-1185">Reference proteome</keyword>
<dbReference type="EC" id="2.7.11.1" evidence="1"/>
<protein>
    <recommendedName>
        <fullName evidence="1">non-specific serine/threonine protein kinase</fullName>
        <ecNumber evidence="1">2.7.11.1</ecNumber>
    </recommendedName>
</protein>
<evidence type="ECO:0000256" key="2">
    <source>
        <dbReference type="ARBA" id="ARBA00022527"/>
    </source>
</evidence>
<dbReference type="SUPFAM" id="SSF56112">
    <property type="entry name" value="Protein kinase-like (PK-like)"/>
    <property type="match status" value="1"/>
</dbReference>
<dbReference type="InterPro" id="IPR017441">
    <property type="entry name" value="Protein_kinase_ATP_BS"/>
</dbReference>
<dbReference type="SMART" id="SM00220">
    <property type="entry name" value="S_TKc"/>
    <property type="match status" value="1"/>
</dbReference>
<dbReference type="GO" id="GO:0004674">
    <property type="term" value="F:protein serine/threonine kinase activity"/>
    <property type="evidence" value="ECO:0007669"/>
    <property type="project" value="UniProtKB-KW"/>
</dbReference>
<dbReference type="PROSITE" id="PS50003">
    <property type="entry name" value="PH_DOMAIN"/>
    <property type="match status" value="1"/>
</dbReference>
<dbReference type="AlphaFoldDB" id="A0A0S4JIJ6"/>
<dbReference type="PROSITE" id="PS50011">
    <property type="entry name" value="PROTEIN_KINASE_DOM"/>
    <property type="match status" value="1"/>
</dbReference>
<keyword evidence="4 9" id="KW-0547">Nucleotide-binding</keyword>
<keyword evidence="5 13" id="KW-0418">Kinase</keyword>
<feature type="region of interest" description="Disordered" evidence="10">
    <location>
        <begin position="251"/>
        <end position="278"/>
    </location>
</feature>
<proteinExistence type="predicted"/>
<dbReference type="Gene3D" id="2.30.29.30">
    <property type="entry name" value="Pleckstrin-homology domain (PH domain)/Phosphotyrosine-binding domain (PTB)"/>
    <property type="match status" value="1"/>
</dbReference>
<evidence type="ECO:0000256" key="7">
    <source>
        <dbReference type="ARBA" id="ARBA00047899"/>
    </source>
</evidence>
<dbReference type="Proteomes" id="UP000051952">
    <property type="component" value="Unassembled WGS sequence"/>
</dbReference>
<organism evidence="13 14">
    <name type="scientific">Bodo saltans</name>
    <name type="common">Flagellated protozoan</name>
    <dbReference type="NCBI Taxonomy" id="75058"/>
    <lineage>
        <taxon>Eukaryota</taxon>
        <taxon>Discoba</taxon>
        <taxon>Euglenozoa</taxon>
        <taxon>Kinetoplastea</taxon>
        <taxon>Metakinetoplastina</taxon>
        <taxon>Eubodonida</taxon>
        <taxon>Bodonidae</taxon>
        <taxon>Bodo</taxon>
    </lineage>
</organism>
<dbReference type="GO" id="GO:0005524">
    <property type="term" value="F:ATP binding"/>
    <property type="evidence" value="ECO:0007669"/>
    <property type="project" value="UniProtKB-UniRule"/>
</dbReference>
<evidence type="ECO:0000256" key="9">
    <source>
        <dbReference type="PROSITE-ProRule" id="PRU10141"/>
    </source>
</evidence>
<feature type="domain" description="Protein kinase" evidence="12">
    <location>
        <begin position="26"/>
        <end position="392"/>
    </location>
</feature>
<feature type="compositionally biased region" description="Polar residues" evidence="10">
    <location>
        <begin position="258"/>
        <end position="278"/>
    </location>
</feature>
<feature type="compositionally biased region" description="Low complexity" evidence="10">
    <location>
        <begin position="165"/>
        <end position="184"/>
    </location>
</feature>
<dbReference type="InterPro" id="IPR000719">
    <property type="entry name" value="Prot_kinase_dom"/>
</dbReference>
<dbReference type="PANTHER" id="PTHR44899">
    <property type="entry name" value="CAMK FAMILY PROTEIN KINASE"/>
    <property type="match status" value="1"/>
</dbReference>
<evidence type="ECO:0000313" key="14">
    <source>
        <dbReference type="Proteomes" id="UP000051952"/>
    </source>
</evidence>
<keyword evidence="6 9" id="KW-0067">ATP-binding</keyword>
<feature type="compositionally biased region" description="Polar residues" evidence="10">
    <location>
        <begin position="1"/>
        <end position="19"/>
    </location>
</feature>
<feature type="domain" description="PH" evidence="11">
    <location>
        <begin position="523"/>
        <end position="555"/>
    </location>
</feature>
<evidence type="ECO:0000256" key="10">
    <source>
        <dbReference type="SAM" id="MobiDB-lite"/>
    </source>
</evidence>
<evidence type="ECO:0000256" key="6">
    <source>
        <dbReference type="ARBA" id="ARBA00022840"/>
    </source>
</evidence>
<comment type="catalytic activity">
    <reaction evidence="7">
        <text>L-threonyl-[protein] + ATP = O-phospho-L-threonyl-[protein] + ADP + H(+)</text>
        <dbReference type="Rhea" id="RHEA:46608"/>
        <dbReference type="Rhea" id="RHEA-COMP:11060"/>
        <dbReference type="Rhea" id="RHEA-COMP:11605"/>
        <dbReference type="ChEBI" id="CHEBI:15378"/>
        <dbReference type="ChEBI" id="CHEBI:30013"/>
        <dbReference type="ChEBI" id="CHEBI:30616"/>
        <dbReference type="ChEBI" id="CHEBI:61977"/>
        <dbReference type="ChEBI" id="CHEBI:456216"/>
        <dbReference type="EC" id="2.7.11.1"/>
    </reaction>
</comment>
<dbReference type="InterPro" id="IPR011993">
    <property type="entry name" value="PH-like_dom_sf"/>
</dbReference>
<dbReference type="SUPFAM" id="SSF50729">
    <property type="entry name" value="PH domain-like"/>
    <property type="match status" value="1"/>
</dbReference>
<dbReference type="InterPro" id="IPR001849">
    <property type="entry name" value="PH_domain"/>
</dbReference>
<evidence type="ECO:0000256" key="8">
    <source>
        <dbReference type="ARBA" id="ARBA00048679"/>
    </source>
</evidence>
<evidence type="ECO:0000256" key="1">
    <source>
        <dbReference type="ARBA" id="ARBA00012513"/>
    </source>
</evidence>
<dbReference type="PANTHER" id="PTHR44899:SF3">
    <property type="entry name" value="SERINE_THREONINE-PROTEIN KINASE NEK1"/>
    <property type="match status" value="1"/>
</dbReference>
<dbReference type="InterPro" id="IPR011009">
    <property type="entry name" value="Kinase-like_dom_sf"/>
</dbReference>
<keyword evidence="3" id="KW-0808">Transferase</keyword>
<accession>A0A0S4JIJ6</accession>
<evidence type="ECO:0000256" key="3">
    <source>
        <dbReference type="ARBA" id="ARBA00022679"/>
    </source>
</evidence>
<dbReference type="InterPro" id="IPR051131">
    <property type="entry name" value="NEK_Ser/Thr_kinase_NIMA"/>
</dbReference>
<dbReference type="Gene3D" id="3.30.200.20">
    <property type="entry name" value="Phosphorylase Kinase, domain 1"/>
    <property type="match status" value="1"/>
</dbReference>
<dbReference type="Gene3D" id="1.10.510.10">
    <property type="entry name" value="Transferase(Phosphotransferase) domain 1"/>
    <property type="match status" value="1"/>
</dbReference>
<dbReference type="PROSITE" id="PS00108">
    <property type="entry name" value="PROTEIN_KINASE_ST"/>
    <property type="match status" value="1"/>
</dbReference>
<dbReference type="Pfam" id="PF00069">
    <property type="entry name" value="Pkinase"/>
    <property type="match status" value="1"/>
</dbReference>
<dbReference type="InterPro" id="IPR008271">
    <property type="entry name" value="Ser/Thr_kinase_AS"/>
</dbReference>
<sequence length="565" mass="61649">MGASSATPNSTNIAAQQLPPSARQRYTRVRVIGQGANGTAWLCTDNNFNNGTSTQRYVVVKCFAVPQISSQGRNLIQNEITCLSTARHPNIISFYEASLEDVSNPPHGSAEAMAMLAEGYSGPLSAGGPAPPVLGKQLIVMEFADAGDLRRIVKLRRKPIIIPAQQQQDQQQESLPQQSSPLQQQLQPRYAIDPNAFFTARDVMFLFVQIAMALHHCHINSILHRDIKTANIMMCSNGLVKLGDFGLSRRYEKPPAASDTSPASTQNESNQQQHQPLDVSSATSIAQTFCGTPCYLAPELWKGQKYGKSADIWGLGIVLYEMVTLGCRPFNGDSVHVLANRIVSGVYDPLPGQGEFGSNSVDDGIRTLVGQLLDVDPARRPSTSAIFQIPYVRKCLTELSIAMKKNPAVPPETLSAWQHEANKLLQLPVQLAQLPVLPETHGGFVRRYVASALPAQWIVHELRLVRWGAALVLATVVQQPPAVNYFPSPPQPEPQQTKEIPTHQLNSVMVIPAESSFGIPGVFAVTTNDGRCTWFQAQSDLEQKQWVRLLRNAITAASALSASGK</sequence>
<comment type="catalytic activity">
    <reaction evidence="8">
        <text>L-seryl-[protein] + ATP = O-phospho-L-seryl-[protein] + ADP + H(+)</text>
        <dbReference type="Rhea" id="RHEA:17989"/>
        <dbReference type="Rhea" id="RHEA-COMP:9863"/>
        <dbReference type="Rhea" id="RHEA-COMP:11604"/>
        <dbReference type="ChEBI" id="CHEBI:15378"/>
        <dbReference type="ChEBI" id="CHEBI:29999"/>
        <dbReference type="ChEBI" id="CHEBI:30616"/>
        <dbReference type="ChEBI" id="CHEBI:83421"/>
        <dbReference type="ChEBI" id="CHEBI:456216"/>
        <dbReference type="EC" id="2.7.11.1"/>
    </reaction>
</comment>
<evidence type="ECO:0000259" key="11">
    <source>
        <dbReference type="PROSITE" id="PS50003"/>
    </source>
</evidence>